<gene>
    <name evidence="2" type="ORF">BK138_33805</name>
</gene>
<dbReference type="Proteomes" id="UP000187172">
    <property type="component" value="Unassembled WGS sequence"/>
</dbReference>
<evidence type="ECO:0008006" key="4">
    <source>
        <dbReference type="Google" id="ProtNLM"/>
    </source>
</evidence>
<accession>A0A1R1E155</accession>
<evidence type="ECO:0000313" key="2">
    <source>
        <dbReference type="EMBL" id="OMF45564.1"/>
    </source>
</evidence>
<dbReference type="SUPFAM" id="SSF158560">
    <property type="entry name" value="BH3980-like"/>
    <property type="match status" value="1"/>
</dbReference>
<feature type="transmembrane region" description="Helical" evidence="1">
    <location>
        <begin position="170"/>
        <end position="188"/>
    </location>
</feature>
<keyword evidence="3" id="KW-1185">Reference proteome</keyword>
<dbReference type="AlphaFoldDB" id="A0A1R1E155"/>
<feature type="transmembrane region" description="Helical" evidence="1">
    <location>
        <begin position="128"/>
        <end position="149"/>
    </location>
</feature>
<dbReference type="InterPro" id="IPR009214">
    <property type="entry name" value="DUF1129"/>
</dbReference>
<keyword evidence="1" id="KW-0812">Transmembrane</keyword>
<reference evidence="2 3" key="1">
    <citation type="submission" date="2016-11" db="EMBL/GenBank/DDBJ databases">
        <title>Paenibacillus species isolates.</title>
        <authorList>
            <person name="Beno S.M."/>
        </authorList>
    </citation>
    <scope>NUCLEOTIDE SEQUENCE [LARGE SCALE GENOMIC DNA]</scope>
    <source>
        <strain evidence="2 3">FSL R5-0378</strain>
    </source>
</reference>
<dbReference type="STRING" id="297318.BK138_33805"/>
<organism evidence="2 3">
    <name type="scientific">Paenibacillus rhizosphaerae</name>
    <dbReference type="NCBI Taxonomy" id="297318"/>
    <lineage>
        <taxon>Bacteria</taxon>
        <taxon>Bacillati</taxon>
        <taxon>Bacillota</taxon>
        <taxon>Bacilli</taxon>
        <taxon>Bacillales</taxon>
        <taxon>Paenibacillaceae</taxon>
        <taxon>Paenibacillus</taxon>
    </lineage>
</organism>
<evidence type="ECO:0000256" key="1">
    <source>
        <dbReference type="SAM" id="Phobius"/>
    </source>
</evidence>
<dbReference type="RefSeq" id="WP_076176791.1">
    <property type="nucleotide sequence ID" value="NZ_MRTP01000023.1"/>
</dbReference>
<keyword evidence="1" id="KW-1133">Transmembrane helix</keyword>
<feature type="transmembrane region" description="Helical" evidence="1">
    <location>
        <begin position="200"/>
        <end position="217"/>
    </location>
</feature>
<proteinExistence type="predicted"/>
<sequence length="221" mass="24311">MTIKQMIQENNRLRERMTPANRDYVEDVIIAVRSTRADRQQAEKKLLEVASDVLKAQEAGRTASQLYGEDPAACARSIADALPKRKAIEGAAYYIMIPWAAFTFLFLVEAVFGLVAEWSGYAGEPINRISLLALIVLAAGSILLTELVTKTLNKPGSDEGSSKPKIDLKAIGVYLIILIIVMIIGFSMRTMLPVFTVNPWVSLVIGLVGLAGLRFIFLRRG</sequence>
<name>A0A1R1E155_9BACL</name>
<dbReference type="Pfam" id="PF06570">
    <property type="entry name" value="DUF1129"/>
    <property type="match status" value="1"/>
</dbReference>
<feature type="transmembrane region" description="Helical" evidence="1">
    <location>
        <begin position="91"/>
        <end position="116"/>
    </location>
</feature>
<comment type="caution">
    <text evidence="2">The sequence shown here is derived from an EMBL/GenBank/DDBJ whole genome shotgun (WGS) entry which is preliminary data.</text>
</comment>
<protein>
    <recommendedName>
        <fullName evidence="4">DUF1129 domain-containing protein</fullName>
    </recommendedName>
</protein>
<dbReference type="EMBL" id="MRTP01000023">
    <property type="protein sequence ID" value="OMF45564.1"/>
    <property type="molecule type" value="Genomic_DNA"/>
</dbReference>
<keyword evidence="1" id="KW-0472">Membrane</keyword>
<evidence type="ECO:0000313" key="3">
    <source>
        <dbReference type="Proteomes" id="UP000187172"/>
    </source>
</evidence>